<keyword evidence="2" id="KW-1185">Reference proteome</keyword>
<dbReference type="PANTHER" id="PTHR43845:SF1">
    <property type="entry name" value="BLR5969 PROTEIN"/>
    <property type="match status" value="1"/>
</dbReference>
<protein>
    <recommendedName>
        <fullName evidence="3">Phenylacetate--CoA ligase family protein</fullName>
    </recommendedName>
</protein>
<dbReference type="Gene3D" id="3.40.50.12780">
    <property type="entry name" value="N-terminal domain of ligase-like"/>
    <property type="match status" value="1"/>
</dbReference>
<dbReference type="EMBL" id="SRSO01000022">
    <property type="protein sequence ID" value="TGV01548.1"/>
    <property type="molecule type" value="Genomic_DNA"/>
</dbReference>
<accession>A0A4S1DVQ0</accession>
<proteinExistence type="predicted"/>
<evidence type="ECO:0000313" key="1">
    <source>
        <dbReference type="EMBL" id="TGV01548.1"/>
    </source>
</evidence>
<dbReference type="PANTHER" id="PTHR43845">
    <property type="entry name" value="BLR5969 PROTEIN"/>
    <property type="match status" value="1"/>
</dbReference>
<sequence length="488" mass="56428">MDDQTLLTEKRHVIMTPDRFLSKVKELPEKLESNHVGSGILAPLFSYIITEPVKYHEGYKLLQNKLLDLTLRTAKENTPYYKETIPNDTNWTISKLDQLPTLSKEELYQNRAEILSKITTFGFVTFTTGTTNQPPLLIERSQEEQLYLQNFFSILQSGMLHSEKLKPLGIVEGSMNHGSVLRLPGIGYNFMIELTKDYGVVRTAWLLQNEFNFNGIENKVSQLNTTVMGLSYLYQYLTENNIEIPKDQLNSITIFGWPVPKSRRKKFEDYFNVKISDNYSMSEMFGGAKYCQQCDGYHFDPFVVPEIVDLETGKQLETGTGELILTPLFPFTQRFVLIRYRSGDLVDVTKVNCDKGTLAYKFRGRLKRCVKMTSDLYFGEAEIAKAIDEIEELNRASTGFNIFKDNNKNNWPLFKMVKKEGCFEILIALKFDPQKDSNTSNKVLKKIYDKILLELPDSVTNWIQQNPDNFKITLKSPCSFEKRDYWNL</sequence>
<dbReference type="RefSeq" id="WP_135877976.1">
    <property type="nucleotide sequence ID" value="NZ_SRSO01000022.1"/>
</dbReference>
<gene>
    <name evidence="1" type="ORF">EM932_14805</name>
</gene>
<comment type="caution">
    <text evidence="1">The sequence shown here is derived from an EMBL/GenBank/DDBJ whole genome shotgun (WGS) entry which is preliminary data.</text>
</comment>
<dbReference type="OrthoDB" id="580775at2"/>
<name>A0A4S1DVQ0_9FLAO</name>
<evidence type="ECO:0008006" key="3">
    <source>
        <dbReference type="Google" id="ProtNLM"/>
    </source>
</evidence>
<organism evidence="1 2">
    <name type="scientific">Flavivirga rizhaonensis</name>
    <dbReference type="NCBI Taxonomy" id="2559571"/>
    <lineage>
        <taxon>Bacteria</taxon>
        <taxon>Pseudomonadati</taxon>
        <taxon>Bacteroidota</taxon>
        <taxon>Flavobacteriia</taxon>
        <taxon>Flavobacteriales</taxon>
        <taxon>Flavobacteriaceae</taxon>
        <taxon>Flavivirga</taxon>
    </lineage>
</organism>
<reference evidence="1 2" key="1">
    <citation type="submission" date="2019-04" db="EMBL/GenBank/DDBJ databases">
        <authorList>
            <person name="Liu A."/>
        </authorList>
    </citation>
    <scope>NUCLEOTIDE SEQUENCE [LARGE SCALE GENOMIC DNA]</scope>
    <source>
        <strain evidence="1 2">RZ03</strain>
    </source>
</reference>
<evidence type="ECO:0000313" key="2">
    <source>
        <dbReference type="Proteomes" id="UP000307602"/>
    </source>
</evidence>
<dbReference type="AlphaFoldDB" id="A0A4S1DVQ0"/>
<dbReference type="InterPro" id="IPR042099">
    <property type="entry name" value="ANL_N_sf"/>
</dbReference>
<dbReference type="SUPFAM" id="SSF56801">
    <property type="entry name" value="Acetyl-CoA synthetase-like"/>
    <property type="match status" value="1"/>
</dbReference>
<dbReference type="Proteomes" id="UP000307602">
    <property type="component" value="Unassembled WGS sequence"/>
</dbReference>